<evidence type="ECO:0000313" key="2">
    <source>
        <dbReference type="Proteomes" id="UP001296943"/>
    </source>
</evidence>
<comment type="caution">
    <text evidence="1">The sequence shown here is derived from an EMBL/GenBank/DDBJ whole genome shotgun (WGS) entry which is preliminary data.</text>
</comment>
<dbReference type="RefSeq" id="WP_204502054.1">
    <property type="nucleotide sequence ID" value="NZ_JAFBDR010000032.1"/>
</dbReference>
<protein>
    <recommendedName>
        <fullName evidence="3">DUF4269 domain-containing protein</fullName>
    </recommendedName>
</protein>
<name>A0ABS2N5L6_9BACI</name>
<sequence length="178" mass="20838">MFDTITYLKTGNEKQQKAYSVIRELGIIDDLLEYHPTLCGTVPIGVDTEESDLDIIFEVYDGTQFEKKLVALYGDKRGFRFKNFFIRDLSVVKTNFFYKGFEFELFGQPQPVKQQYAYIHMVIEHAIMEEFPHVREQVIRLKQEGLKTEPAFCEVLGLTGDPYLQLIEYGKEKGFFYN</sequence>
<dbReference type="InterPro" id="IPR025365">
    <property type="entry name" value="DUF4269"/>
</dbReference>
<dbReference type="Proteomes" id="UP001296943">
    <property type="component" value="Unassembled WGS sequence"/>
</dbReference>
<reference evidence="1 2" key="1">
    <citation type="submission" date="2021-01" db="EMBL/GenBank/DDBJ databases">
        <title>Genomic Encyclopedia of Type Strains, Phase IV (KMG-IV): sequencing the most valuable type-strain genomes for metagenomic binning, comparative biology and taxonomic classification.</title>
        <authorList>
            <person name="Goeker M."/>
        </authorList>
    </citation>
    <scope>NUCLEOTIDE SEQUENCE [LARGE SCALE GENOMIC DNA]</scope>
    <source>
        <strain evidence="1 2">DSM 23711</strain>
    </source>
</reference>
<dbReference type="EMBL" id="JAFBDR010000032">
    <property type="protein sequence ID" value="MBM7573408.1"/>
    <property type="molecule type" value="Genomic_DNA"/>
</dbReference>
<keyword evidence="2" id="KW-1185">Reference proteome</keyword>
<organism evidence="1 2">
    <name type="scientific">Aquibacillus albus</name>
    <dbReference type="NCBI Taxonomy" id="1168171"/>
    <lineage>
        <taxon>Bacteria</taxon>
        <taxon>Bacillati</taxon>
        <taxon>Bacillota</taxon>
        <taxon>Bacilli</taxon>
        <taxon>Bacillales</taxon>
        <taxon>Bacillaceae</taxon>
        <taxon>Aquibacillus</taxon>
    </lineage>
</organism>
<proteinExistence type="predicted"/>
<gene>
    <name evidence="1" type="ORF">JOC48_003971</name>
</gene>
<accession>A0ABS2N5L6</accession>
<evidence type="ECO:0000313" key="1">
    <source>
        <dbReference type="EMBL" id="MBM7573408.1"/>
    </source>
</evidence>
<evidence type="ECO:0008006" key="3">
    <source>
        <dbReference type="Google" id="ProtNLM"/>
    </source>
</evidence>
<dbReference type="Pfam" id="PF14091">
    <property type="entry name" value="DUF4269"/>
    <property type="match status" value="1"/>
</dbReference>